<reference evidence="4" key="3">
    <citation type="journal article" date="2022" name="BMC Genomics">
        <title>Comparative genome analysis of mycobacteria focusing on tRNA and non-coding RNA.</title>
        <authorList>
            <person name="Behra P.R.K."/>
            <person name="Pettersson B.M.F."/>
            <person name="Ramesh M."/>
            <person name="Das S."/>
            <person name="Dasgupta S."/>
            <person name="Kirsebom L.A."/>
        </authorList>
    </citation>
    <scope>NUCLEOTIDE SEQUENCE</scope>
    <source>
        <strain evidence="4">CCUG 55640</strain>
    </source>
</reference>
<dbReference type="NCBIfam" id="TIGR00996">
    <property type="entry name" value="Mtu_fam_mce"/>
    <property type="match status" value="1"/>
</dbReference>
<organism evidence="4 7">
    <name type="scientific">Mycobacterium alsense</name>
    <dbReference type="NCBI Taxonomy" id="324058"/>
    <lineage>
        <taxon>Bacteria</taxon>
        <taxon>Bacillati</taxon>
        <taxon>Actinomycetota</taxon>
        <taxon>Actinomycetes</taxon>
        <taxon>Mycobacteriales</taxon>
        <taxon>Mycobacteriaceae</taxon>
        <taxon>Mycobacterium</taxon>
    </lineage>
</organism>
<dbReference type="Pfam" id="PF02470">
    <property type="entry name" value="MlaD"/>
    <property type="match status" value="1"/>
</dbReference>
<dbReference type="EMBL" id="MVHD01000007">
    <property type="protein sequence ID" value="OQZ91923.1"/>
    <property type="molecule type" value="Genomic_DNA"/>
</dbReference>
<keyword evidence="6" id="KW-1185">Reference proteome</keyword>
<dbReference type="InterPro" id="IPR005693">
    <property type="entry name" value="Mce"/>
</dbReference>
<gene>
    <name evidence="5" type="ORF">BST11_07070</name>
    <name evidence="4" type="ORF">H7K38_19110</name>
</gene>
<evidence type="ECO:0000313" key="5">
    <source>
        <dbReference type="EMBL" id="OQZ91923.1"/>
    </source>
</evidence>
<dbReference type="PANTHER" id="PTHR33371:SF15">
    <property type="entry name" value="LIPOPROTEIN LPRN"/>
    <property type="match status" value="1"/>
</dbReference>
<dbReference type="Proteomes" id="UP001141650">
    <property type="component" value="Unassembled WGS sequence"/>
</dbReference>
<evidence type="ECO:0000259" key="2">
    <source>
        <dbReference type="Pfam" id="PF02470"/>
    </source>
</evidence>
<accession>A0AA41XT78</accession>
<feature type="domain" description="Mammalian cell entry C-terminal" evidence="3">
    <location>
        <begin position="127"/>
        <end position="298"/>
    </location>
</feature>
<dbReference type="GO" id="GO:0005576">
    <property type="term" value="C:extracellular region"/>
    <property type="evidence" value="ECO:0007669"/>
    <property type="project" value="TreeGrafter"/>
</dbReference>
<dbReference type="Proteomes" id="UP000192319">
    <property type="component" value="Unassembled WGS sequence"/>
</dbReference>
<dbReference type="RefSeq" id="WP_083137241.1">
    <property type="nucleotide sequence ID" value="NZ_JACKVH010000017.1"/>
</dbReference>
<comment type="caution">
    <text evidence="4">The sequence shown here is derived from an EMBL/GenBank/DDBJ whole genome shotgun (WGS) entry which is preliminary data.</text>
</comment>
<evidence type="ECO:0000313" key="7">
    <source>
        <dbReference type="Proteomes" id="UP001141650"/>
    </source>
</evidence>
<feature type="signal peptide" evidence="1">
    <location>
        <begin position="1"/>
        <end position="23"/>
    </location>
</feature>
<feature type="chain" id="PRO_5041271370" evidence="1">
    <location>
        <begin position="24"/>
        <end position="377"/>
    </location>
</feature>
<reference evidence="4" key="2">
    <citation type="submission" date="2020-07" db="EMBL/GenBank/DDBJ databases">
        <authorList>
            <person name="Pettersson B.M.F."/>
            <person name="Behra P.R.K."/>
            <person name="Ramesh M."/>
            <person name="Das S."/>
            <person name="Dasgupta S."/>
            <person name="Kirsebom L.A."/>
        </authorList>
    </citation>
    <scope>NUCLEOTIDE SEQUENCE</scope>
    <source>
        <strain evidence="4">CCUG 55640</strain>
    </source>
</reference>
<evidence type="ECO:0000313" key="4">
    <source>
        <dbReference type="EMBL" id="MCV7380745.1"/>
    </source>
</evidence>
<evidence type="ECO:0000313" key="6">
    <source>
        <dbReference type="Proteomes" id="UP000192319"/>
    </source>
</evidence>
<dbReference type="AlphaFoldDB" id="A0AA41XT78"/>
<protein>
    <submittedName>
        <fullName evidence="4">MCE family protein</fullName>
    </submittedName>
    <submittedName>
        <fullName evidence="5">Mammalian cell entry protein</fullName>
    </submittedName>
</protein>
<evidence type="ECO:0000256" key="1">
    <source>
        <dbReference type="SAM" id="SignalP"/>
    </source>
</evidence>
<sequence>MRSPARRALAAALGAVCIAALPACEWRGLNSFTLPGTAGGGPGSYTIQAQMPDVVTIQENTRVRVDDVNVGNVTKIELQDWHALVTMRINGDVRLPANSTAKLGQTSLLGSMHIELAPPKDEPPAGQLNDGSVIPLSRASMYPSTEQTLASVSILLNGGGIAQLQEINQAIAKAFAGRENDMRSLLGQLDEFIARTNDQTDDIIAAAENLNSLAGQVAEKDPVVDKALTTVPKALAVLAQERTTIADAIDQLGKFSALAADTIHQSRESLVNNLRNIAPVLRSLADAGPALTRGLDGLVAYPWPASTARNWFRGDYANLTLVVDLTLSRIDQGLFTGSRWEGNLTRLELQWGRTIGMQPSPATAGNPLTFPYHDGGY</sequence>
<dbReference type="Pfam" id="PF11887">
    <property type="entry name" value="Mce4_CUP1"/>
    <property type="match status" value="1"/>
</dbReference>
<dbReference type="InterPro" id="IPR024516">
    <property type="entry name" value="Mce_C"/>
</dbReference>
<dbReference type="InterPro" id="IPR052336">
    <property type="entry name" value="MlaD_Phospholipid_Transporter"/>
</dbReference>
<proteinExistence type="predicted"/>
<evidence type="ECO:0000259" key="3">
    <source>
        <dbReference type="Pfam" id="PF11887"/>
    </source>
</evidence>
<feature type="domain" description="Mce/MlaD" evidence="2">
    <location>
        <begin position="44"/>
        <end position="119"/>
    </location>
</feature>
<dbReference type="PANTHER" id="PTHR33371">
    <property type="entry name" value="INTERMEMBRANE PHOSPHOLIPID TRANSPORT SYSTEM BINDING PROTEIN MLAD-RELATED"/>
    <property type="match status" value="1"/>
</dbReference>
<dbReference type="InterPro" id="IPR003399">
    <property type="entry name" value="Mce/MlaD"/>
</dbReference>
<reference evidence="5 6" key="1">
    <citation type="submission" date="2017-02" db="EMBL/GenBank/DDBJ databases">
        <title>The new phylogeny of genus Mycobacterium.</title>
        <authorList>
            <person name="Tortoli E."/>
            <person name="Trovato A."/>
            <person name="Cirillo D.M."/>
        </authorList>
    </citation>
    <scope>NUCLEOTIDE SEQUENCE [LARGE SCALE GENOMIC DNA]</scope>
    <source>
        <strain evidence="5 6">DSM 45230</strain>
    </source>
</reference>
<dbReference type="EMBL" id="JACKVH010000017">
    <property type="protein sequence ID" value="MCV7380745.1"/>
    <property type="molecule type" value="Genomic_DNA"/>
</dbReference>
<keyword evidence="1" id="KW-0732">Signal</keyword>
<name>A0AA41XT78_9MYCO</name>